<evidence type="ECO:0000313" key="2">
    <source>
        <dbReference type="EMBL" id="KAK4643453.1"/>
    </source>
</evidence>
<gene>
    <name evidence="2" type="ORF">QC761_408055</name>
</gene>
<keyword evidence="1" id="KW-0732">Signal</keyword>
<feature type="chain" id="PRO_5045789768" description="Cyanovirin-N domain-containing protein" evidence="1">
    <location>
        <begin position="21"/>
        <end position="136"/>
    </location>
</feature>
<dbReference type="Proteomes" id="UP001322138">
    <property type="component" value="Unassembled WGS sequence"/>
</dbReference>
<protein>
    <recommendedName>
        <fullName evidence="4">Cyanovirin-N domain-containing protein</fullName>
    </recommendedName>
</protein>
<evidence type="ECO:0000313" key="3">
    <source>
        <dbReference type="Proteomes" id="UP001322138"/>
    </source>
</evidence>
<comment type="caution">
    <text evidence="2">The sequence shown here is derived from an EMBL/GenBank/DDBJ whole genome shotgun (WGS) entry which is preliminary data.</text>
</comment>
<keyword evidence="3" id="KW-1185">Reference proteome</keyword>
<name>A0ABR0FJ35_9PEZI</name>
<accession>A0ABR0FJ35</accession>
<dbReference type="GeneID" id="87898566"/>
<evidence type="ECO:0000256" key="1">
    <source>
        <dbReference type="SAM" id="SignalP"/>
    </source>
</evidence>
<sequence>MKFLSVIAPVLLVLSGPSIASPTPEPEYPTISNTTVVDELLAKRATCSGSLSTWTSSSTTCTGTAGQVITNPNSGQCYTHGSGAAQLFRRALWSGSSATVTFYSSTNCNPGTVVSTTTTGLLCWAGWEFWSFRVTC</sequence>
<organism evidence="2 3">
    <name type="scientific">Podospora bellae-mahoneyi</name>
    <dbReference type="NCBI Taxonomy" id="2093777"/>
    <lineage>
        <taxon>Eukaryota</taxon>
        <taxon>Fungi</taxon>
        <taxon>Dikarya</taxon>
        <taxon>Ascomycota</taxon>
        <taxon>Pezizomycotina</taxon>
        <taxon>Sordariomycetes</taxon>
        <taxon>Sordariomycetidae</taxon>
        <taxon>Sordariales</taxon>
        <taxon>Podosporaceae</taxon>
        <taxon>Podospora</taxon>
    </lineage>
</organism>
<dbReference type="EMBL" id="JAFFGZ010000006">
    <property type="protein sequence ID" value="KAK4643453.1"/>
    <property type="molecule type" value="Genomic_DNA"/>
</dbReference>
<proteinExistence type="predicted"/>
<evidence type="ECO:0008006" key="4">
    <source>
        <dbReference type="Google" id="ProtNLM"/>
    </source>
</evidence>
<dbReference type="RefSeq" id="XP_062732429.1">
    <property type="nucleotide sequence ID" value="XM_062879084.1"/>
</dbReference>
<feature type="signal peptide" evidence="1">
    <location>
        <begin position="1"/>
        <end position="20"/>
    </location>
</feature>
<reference evidence="2 3" key="1">
    <citation type="journal article" date="2023" name="bioRxiv">
        <title>High-quality genome assemblies of four members of thePodospora anserinaspecies complex.</title>
        <authorList>
            <person name="Ament-Velasquez S.L."/>
            <person name="Vogan A.A."/>
            <person name="Wallerman O."/>
            <person name="Hartmann F."/>
            <person name="Gautier V."/>
            <person name="Silar P."/>
            <person name="Giraud T."/>
            <person name="Johannesson H."/>
        </authorList>
    </citation>
    <scope>NUCLEOTIDE SEQUENCE [LARGE SCALE GENOMIC DNA]</scope>
    <source>
        <strain evidence="2 3">CBS 112042</strain>
    </source>
</reference>